<dbReference type="Pfam" id="PF00528">
    <property type="entry name" value="BPD_transp_1"/>
    <property type="match status" value="1"/>
</dbReference>
<dbReference type="InterPro" id="IPR045621">
    <property type="entry name" value="BPD_transp_1_N"/>
</dbReference>
<accession>A0ABW5S3V9</accession>
<sequence>MPEFIIKRVLQTLIVVFLALTGVFFLVRLSGDPTILFLPPDAPKDQIAEYRHTLGFDRPLYVQYADYIIHVVQGDFGDSLVTKESALGRILSSFPATLQLALSAFVVSLVIAIPIGVLSAYKRNTWFDKFGVGLTVLGQAIPSFWLGLLFIYFFAVKLHWFPTGGRSASLSMILPTATLAIYSLARLVRFTRSKMLDVLKKDYIRTMKAVGVSTLEILTKYALKNALLPIITLIALDLGALLEGAVITEIVFSWPGIGMQVMNALMSRDFPVVMAGIFVISLIYSVINFAADLLYSVVDPQIRLK</sequence>
<keyword evidence="4 7" id="KW-0812">Transmembrane</keyword>
<dbReference type="PANTHER" id="PTHR43163">
    <property type="entry name" value="DIPEPTIDE TRANSPORT SYSTEM PERMEASE PROTEIN DPPB-RELATED"/>
    <property type="match status" value="1"/>
</dbReference>
<feature type="transmembrane region" description="Helical" evidence="7">
    <location>
        <begin position="226"/>
        <end position="252"/>
    </location>
</feature>
<keyword evidence="3" id="KW-1003">Cell membrane</keyword>
<dbReference type="EMBL" id="JBHUMQ010000026">
    <property type="protein sequence ID" value="MFD2694185.1"/>
    <property type="molecule type" value="Genomic_DNA"/>
</dbReference>
<keyword evidence="10" id="KW-1185">Reference proteome</keyword>
<evidence type="ECO:0000256" key="7">
    <source>
        <dbReference type="RuleBase" id="RU363032"/>
    </source>
</evidence>
<keyword evidence="6 7" id="KW-0472">Membrane</keyword>
<evidence type="ECO:0000256" key="3">
    <source>
        <dbReference type="ARBA" id="ARBA00022475"/>
    </source>
</evidence>
<comment type="similarity">
    <text evidence="7">Belongs to the binding-protein-dependent transport system permease family.</text>
</comment>
<dbReference type="CDD" id="cd06261">
    <property type="entry name" value="TM_PBP2"/>
    <property type="match status" value="1"/>
</dbReference>
<gene>
    <name evidence="9" type="ORF">ACFSUE_11180</name>
</gene>
<feature type="transmembrane region" description="Helical" evidence="7">
    <location>
        <begin position="272"/>
        <end position="295"/>
    </location>
</feature>
<feature type="domain" description="ABC transmembrane type-1" evidence="8">
    <location>
        <begin position="94"/>
        <end position="295"/>
    </location>
</feature>
<feature type="transmembrane region" description="Helical" evidence="7">
    <location>
        <begin position="12"/>
        <end position="31"/>
    </location>
</feature>
<organism evidence="9 10">
    <name type="scientific">Sporolactobacillus shoreicorticis</name>
    <dbReference type="NCBI Taxonomy" id="1923877"/>
    <lineage>
        <taxon>Bacteria</taxon>
        <taxon>Bacillati</taxon>
        <taxon>Bacillota</taxon>
        <taxon>Bacilli</taxon>
        <taxon>Bacillales</taxon>
        <taxon>Sporolactobacillaceae</taxon>
        <taxon>Sporolactobacillus</taxon>
    </lineage>
</organism>
<evidence type="ECO:0000259" key="8">
    <source>
        <dbReference type="PROSITE" id="PS50928"/>
    </source>
</evidence>
<dbReference type="InterPro" id="IPR035906">
    <property type="entry name" value="MetI-like_sf"/>
</dbReference>
<comment type="caution">
    <text evidence="9">The sequence shown here is derived from an EMBL/GenBank/DDBJ whole genome shotgun (WGS) entry which is preliminary data.</text>
</comment>
<keyword evidence="5 7" id="KW-1133">Transmembrane helix</keyword>
<evidence type="ECO:0000256" key="5">
    <source>
        <dbReference type="ARBA" id="ARBA00022989"/>
    </source>
</evidence>
<evidence type="ECO:0000256" key="2">
    <source>
        <dbReference type="ARBA" id="ARBA00022448"/>
    </source>
</evidence>
<feature type="transmembrane region" description="Helical" evidence="7">
    <location>
        <begin position="130"/>
        <end position="155"/>
    </location>
</feature>
<feature type="transmembrane region" description="Helical" evidence="7">
    <location>
        <begin position="96"/>
        <end position="118"/>
    </location>
</feature>
<evidence type="ECO:0000256" key="1">
    <source>
        <dbReference type="ARBA" id="ARBA00004651"/>
    </source>
</evidence>
<evidence type="ECO:0000256" key="4">
    <source>
        <dbReference type="ARBA" id="ARBA00022692"/>
    </source>
</evidence>
<feature type="transmembrane region" description="Helical" evidence="7">
    <location>
        <begin position="167"/>
        <end position="185"/>
    </location>
</feature>
<dbReference type="RefSeq" id="WP_253057741.1">
    <property type="nucleotide sequence ID" value="NZ_JAMXWM010000001.1"/>
</dbReference>
<comment type="subcellular location">
    <subcellularLocation>
        <location evidence="1 7">Cell membrane</location>
        <topology evidence="1 7">Multi-pass membrane protein</topology>
    </subcellularLocation>
</comment>
<evidence type="ECO:0000313" key="10">
    <source>
        <dbReference type="Proteomes" id="UP001597399"/>
    </source>
</evidence>
<protein>
    <submittedName>
        <fullName evidence="9">ABC transporter permease</fullName>
    </submittedName>
</protein>
<dbReference type="PROSITE" id="PS50928">
    <property type="entry name" value="ABC_TM1"/>
    <property type="match status" value="1"/>
</dbReference>
<evidence type="ECO:0000256" key="6">
    <source>
        <dbReference type="ARBA" id="ARBA00023136"/>
    </source>
</evidence>
<reference evidence="10" key="1">
    <citation type="journal article" date="2019" name="Int. J. Syst. Evol. Microbiol.">
        <title>The Global Catalogue of Microorganisms (GCM) 10K type strain sequencing project: providing services to taxonomists for standard genome sequencing and annotation.</title>
        <authorList>
            <consortium name="The Broad Institute Genomics Platform"/>
            <consortium name="The Broad Institute Genome Sequencing Center for Infectious Disease"/>
            <person name="Wu L."/>
            <person name="Ma J."/>
        </authorList>
    </citation>
    <scope>NUCLEOTIDE SEQUENCE [LARGE SCALE GENOMIC DNA]</scope>
    <source>
        <strain evidence="10">TISTR 2466</strain>
    </source>
</reference>
<dbReference type="Proteomes" id="UP001597399">
    <property type="component" value="Unassembled WGS sequence"/>
</dbReference>
<dbReference type="InterPro" id="IPR000515">
    <property type="entry name" value="MetI-like"/>
</dbReference>
<dbReference type="Pfam" id="PF19300">
    <property type="entry name" value="BPD_transp_1_N"/>
    <property type="match status" value="1"/>
</dbReference>
<dbReference type="SUPFAM" id="SSF161098">
    <property type="entry name" value="MetI-like"/>
    <property type="match status" value="1"/>
</dbReference>
<name>A0ABW5S3V9_9BACL</name>
<proteinExistence type="inferred from homology"/>
<keyword evidence="2 7" id="KW-0813">Transport</keyword>
<dbReference type="Gene3D" id="1.10.3720.10">
    <property type="entry name" value="MetI-like"/>
    <property type="match status" value="1"/>
</dbReference>
<evidence type="ECO:0000313" key="9">
    <source>
        <dbReference type="EMBL" id="MFD2694185.1"/>
    </source>
</evidence>
<dbReference type="PANTHER" id="PTHR43163:SF6">
    <property type="entry name" value="DIPEPTIDE TRANSPORT SYSTEM PERMEASE PROTEIN DPPB-RELATED"/>
    <property type="match status" value="1"/>
</dbReference>